<name>A0A1R7QBX9_ACIJO</name>
<dbReference type="RefSeq" id="WP_087012110.1">
    <property type="nucleotide sequence ID" value="NZ_FUUY01000004.1"/>
</dbReference>
<proteinExistence type="predicted"/>
<evidence type="ECO:0000313" key="2">
    <source>
        <dbReference type="Proteomes" id="UP000196240"/>
    </source>
</evidence>
<dbReference type="InterPro" id="IPR009218">
    <property type="entry name" value="HD_phosphohydro"/>
</dbReference>
<dbReference type="Gene3D" id="1.10.3210.10">
    <property type="entry name" value="Hypothetical protein af1432"/>
    <property type="match status" value="1"/>
</dbReference>
<dbReference type="AlphaFoldDB" id="A0A1R7QBX9"/>
<dbReference type="Proteomes" id="UP000196240">
    <property type="component" value="Unassembled WGS sequence"/>
</dbReference>
<evidence type="ECO:0000313" key="1">
    <source>
        <dbReference type="EMBL" id="SJX21770.1"/>
    </source>
</evidence>
<organism evidence="1 2">
    <name type="scientific">Acinetobacter johnsonii</name>
    <dbReference type="NCBI Taxonomy" id="40214"/>
    <lineage>
        <taxon>Bacteria</taxon>
        <taxon>Pseudomonadati</taxon>
        <taxon>Pseudomonadota</taxon>
        <taxon>Gammaproteobacteria</taxon>
        <taxon>Moraxellales</taxon>
        <taxon>Moraxellaceae</taxon>
        <taxon>Acinetobacter</taxon>
    </lineage>
</organism>
<protein>
    <recommendedName>
        <fullName evidence="3">Metal-dependent hydrolase</fullName>
    </recommendedName>
</protein>
<dbReference type="PANTHER" id="PTHR21174:SF0">
    <property type="entry name" value="HD PHOSPHOHYDROLASE FAMILY PROTEIN-RELATED"/>
    <property type="match status" value="1"/>
</dbReference>
<sequence>MVQYTKQFQDYWALTAKQLSLDDDTTQKFHASLYDAYSEVQRHYHSIQHIVECLEHFYQIKTYLDDTLSVELAIWFHDVIYNPQAHDNEQQSADYMQQMLKNVLGSEQITKIYAWILATKAHAPTADTDLAYLLDIDLAILASDPMRFAEYERQIQQEYAWVEPSLYVQKRQQVLRHFLETQPLYQMPFFQKRYERLAKQNLAQALGD</sequence>
<evidence type="ECO:0008006" key="3">
    <source>
        <dbReference type="Google" id="ProtNLM"/>
    </source>
</evidence>
<dbReference type="SUPFAM" id="SSF109604">
    <property type="entry name" value="HD-domain/PDEase-like"/>
    <property type="match status" value="1"/>
</dbReference>
<accession>A0A1R7QBX9</accession>
<reference evidence="1 2" key="1">
    <citation type="submission" date="2017-02" db="EMBL/GenBank/DDBJ databases">
        <authorList>
            <person name="Peterson S.W."/>
        </authorList>
    </citation>
    <scope>NUCLEOTIDE SEQUENCE [LARGE SCALE GENOMIC DNA]</scope>
    <source>
        <strain evidence="1">C6</strain>
    </source>
</reference>
<dbReference type="PANTHER" id="PTHR21174">
    <property type="match status" value="1"/>
</dbReference>
<dbReference type="EMBL" id="FUUY01000004">
    <property type="protein sequence ID" value="SJX21770.1"/>
    <property type="molecule type" value="Genomic_DNA"/>
</dbReference>
<gene>
    <name evidence="1" type="ORF">ACNJC6_01391</name>
</gene>
<dbReference type="PIRSF" id="PIRSF035170">
    <property type="entry name" value="HD_phosphohydro"/>
    <property type="match status" value="1"/>
</dbReference>